<protein>
    <submittedName>
        <fullName evidence="3">DUF4405 domain-containing protein</fullName>
    </submittedName>
</protein>
<dbReference type="RefSeq" id="WP_378476874.1">
    <property type="nucleotide sequence ID" value="NZ_JBHUIW010000004.1"/>
</dbReference>
<keyword evidence="4" id="KW-1185">Reference proteome</keyword>
<evidence type="ECO:0000313" key="4">
    <source>
        <dbReference type="Proteomes" id="UP001597314"/>
    </source>
</evidence>
<proteinExistence type="predicted"/>
<dbReference type="Pfam" id="PF14358">
    <property type="entry name" value="DUF4405"/>
    <property type="match status" value="1"/>
</dbReference>
<dbReference type="EMBL" id="JBHUIW010000004">
    <property type="protein sequence ID" value="MFD2181691.1"/>
    <property type="molecule type" value="Genomic_DNA"/>
</dbReference>
<keyword evidence="1" id="KW-1133">Transmembrane helix</keyword>
<sequence>MRAETIVGESVEARPFNKRGWVVFVLGLSAVVLLVSGVVLFIAPSSRIAKSIDWDLWALDREAWVNLHNVVAILFSAVVVWHLAFNWKPLCNYIGGARPRRRIKLLRELLAATATLVIIVGLVAAAVPPISTLGSVSNYFRHEYWK</sequence>
<keyword evidence="1" id="KW-0472">Membrane</keyword>
<evidence type="ECO:0000256" key="1">
    <source>
        <dbReference type="SAM" id="Phobius"/>
    </source>
</evidence>
<feature type="transmembrane region" description="Helical" evidence="1">
    <location>
        <begin position="105"/>
        <end position="127"/>
    </location>
</feature>
<feature type="transmembrane region" description="Helical" evidence="1">
    <location>
        <begin position="63"/>
        <end position="84"/>
    </location>
</feature>
<dbReference type="InterPro" id="IPR025517">
    <property type="entry name" value="DUF4405"/>
</dbReference>
<feature type="transmembrane region" description="Helical" evidence="1">
    <location>
        <begin position="21"/>
        <end position="43"/>
    </location>
</feature>
<accession>A0ABW5AHM6</accession>
<reference evidence="4" key="1">
    <citation type="journal article" date="2019" name="Int. J. Syst. Evol. Microbiol.">
        <title>The Global Catalogue of Microorganisms (GCM) 10K type strain sequencing project: providing services to taxonomists for standard genome sequencing and annotation.</title>
        <authorList>
            <consortium name="The Broad Institute Genomics Platform"/>
            <consortium name="The Broad Institute Genome Sequencing Center for Infectious Disease"/>
            <person name="Wu L."/>
            <person name="Ma J."/>
        </authorList>
    </citation>
    <scope>NUCLEOTIDE SEQUENCE [LARGE SCALE GENOMIC DNA]</scope>
    <source>
        <strain evidence="4">CGMCC 1.6774</strain>
    </source>
</reference>
<feature type="domain" description="Flavinylation-associated cytochrome" evidence="2">
    <location>
        <begin position="21"/>
        <end position="87"/>
    </location>
</feature>
<dbReference type="Proteomes" id="UP001597314">
    <property type="component" value="Unassembled WGS sequence"/>
</dbReference>
<name>A0ABW5AHM6_9BRAD</name>
<keyword evidence="1" id="KW-0812">Transmembrane</keyword>
<organism evidence="3 4">
    <name type="scientific">Rhodoplanes azumiensis</name>
    <dbReference type="NCBI Taxonomy" id="1897628"/>
    <lineage>
        <taxon>Bacteria</taxon>
        <taxon>Pseudomonadati</taxon>
        <taxon>Pseudomonadota</taxon>
        <taxon>Alphaproteobacteria</taxon>
        <taxon>Hyphomicrobiales</taxon>
        <taxon>Nitrobacteraceae</taxon>
        <taxon>Rhodoplanes</taxon>
    </lineage>
</organism>
<evidence type="ECO:0000259" key="2">
    <source>
        <dbReference type="Pfam" id="PF14358"/>
    </source>
</evidence>
<gene>
    <name evidence="3" type="ORF">ACFSOX_05960</name>
</gene>
<comment type="caution">
    <text evidence="3">The sequence shown here is derived from an EMBL/GenBank/DDBJ whole genome shotgun (WGS) entry which is preliminary data.</text>
</comment>
<evidence type="ECO:0000313" key="3">
    <source>
        <dbReference type="EMBL" id="MFD2181691.1"/>
    </source>
</evidence>